<name>A0ABU0W6R9_9GAMM</name>
<proteinExistence type="predicted"/>
<gene>
    <name evidence="1" type="ORF">RBH19_07415</name>
</gene>
<evidence type="ECO:0000313" key="1">
    <source>
        <dbReference type="EMBL" id="MDQ2069696.1"/>
    </source>
</evidence>
<protein>
    <submittedName>
        <fullName evidence="1">NRDE family protein</fullName>
    </submittedName>
</protein>
<dbReference type="PANTHER" id="PTHR17985:SF8">
    <property type="entry name" value="TRANSPORT AND GOLGI ORGANIZATION PROTEIN 2 HOMOLOG"/>
    <property type="match status" value="1"/>
</dbReference>
<evidence type="ECO:0000313" key="2">
    <source>
        <dbReference type="Proteomes" id="UP001239019"/>
    </source>
</evidence>
<sequence>MCLLVVAWQSHPAIRLLAAGNRDEFHARPTEAAGFWPDHPELLAGRDVTAGGTWMGISRQGRFAAITNVRPGLGEDPGRPGRHSRGELPVDFLTSRHTTDDFLLDVQNRANDYDGFNLLVCDGEHLGYYSNRDGRAPQRLGPGVHALSNHRLETPWPKLLRLRSGFEAALQEGRLDSRHLLSLLKNSDTAEPGQLPDTGLDPELERRLSAAFVLGQDYGTRSSTLVWLHEDGHGEFLERRYGPYGQEQGDKVFRLTIESPPDD</sequence>
<comment type="caution">
    <text evidence="1">The sequence shown here is derived from an EMBL/GenBank/DDBJ whole genome shotgun (WGS) entry which is preliminary data.</text>
</comment>
<dbReference type="RefSeq" id="WP_306728196.1">
    <property type="nucleotide sequence ID" value="NZ_JAVDDT010000004.1"/>
</dbReference>
<dbReference type="PANTHER" id="PTHR17985">
    <property type="entry name" value="SER/THR-RICH PROTEIN T10 IN DGCR REGION"/>
    <property type="match status" value="1"/>
</dbReference>
<reference evidence="1 2" key="1">
    <citation type="submission" date="2023-08" db="EMBL/GenBank/DDBJ databases">
        <title>Whole-genome sequencing of halo(alkali)philic microorganisms from hypersaline lakes.</title>
        <authorList>
            <person name="Sorokin D.Y."/>
            <person name="Abbas B."/>
            <person name="Merkel A.Y."/>
        </authorList>
    </citation>
    <scope>NUCLEOTIDE SEQUENCE [LARGE SCALE GENOMIC DNA]</scope>
    <source>
        <strain evidence="1 2">AB-CW4</strain>
    </source>
</reference>
<accession>A0ABU0W6R9</accession>
<dbReference type="InterPro" id="IPR008551">
    <property type="entry name" value="TANGO2"/>
</dbReference>
<dbReference type="EMBL" id="JAVDDT010000004">
    <property type="protein sequence ID" value="MDQ2069696.1"/>
    <property type="molecule type" value="Genomic_DNA"/>
</dbReference>
<dbReference type="Proteomes" id="UP001239019">
    <property type="component" value="Unassembled WGS sequence"/>
</dbReference>
<organism evidence="1 2">
    <name type="scientific">Natronospira bacteriovora</name>
    <dbReference type="NCBI Taxonomy" id="3069753"/>
    <lineage>
        <taxon>Bacteria</taxon>
        <taxon>Pseudomonadati</taxon>
        <taxon>Pseudomonadota</taxon>
        <taxon>Gammaproteobacteria</taxon>
        <taxon>Natronospirales</taxon>
        <taxon>Natronospiraceae</taxon>
        <taxon>Natronospira</taxon>
    </lineage>
</organism>
<keyword evidence="2" id="KW-1185">Reference proteome</keyword>
<dbReference type="Pfam" id="PF05742">
    <property type="entry name" value="TANGO2"/>
    <property type="match status" value="1"/>
</dbReference>